<dbReference type="AlphaFoldDB" id="A0A6I6JL25"/>
<dbReference type="InterPro" id="IPR025841">
    <property type="entry name" value="CP_ATPgrasp_2"/>
</dbReference>
<dbReference type="KEGG" id="mcos:GM418_04965"/>
<keyword evidence="3" id="KW-1185">Reference proteome</keyword>
<dbReference type="Proteomes" id="UP000428260">
    <property type="component" value="Chromosome"/>
</dbReference>
<dbReference type="PANTHER" id="PTHR34595:SF7">
    <property type="entry name" value="SLL1039 PROTEIN"/>
    <property type="match status" value="1"/>
</dbReference>
<dbReference type="Gene3D" id="3.30.1490.270">
    <property type="match status" value="1"/>
</dbReference>
<dbReference type="PIRSF" id="PIRSF005522">
    <property type="entry name" value="UCP005522"/>
    <property type="match status" value="1"/>
</dbReference>
<dbReference type="EMBL" id="CP046401">
    <property type="protein sequence ID" value="QGY43031.1"/>
    <property type="molecule type" value="Genomic_DNA"/>
</dbReference>
<protein>
    <submittedName>
        <fullName evidence="2">Circularly permuted type 2 ATP-grasp protein</fullName>
    </submittedName>
</protein>
<dbReference type="PANTHER" id="PTHR34595">
    <property type="entry name" value="BLR5612 PROTEIN"/>
    <property type="match status" value="1"/>
</dbReference>
<dbReference type="InterPro" id="IPR051680">
    <property type="entry name" value="ATP-dep_Glu-Cys_Ligase-2"/>
</dbReference>
<sequence length="491" mass="55307">MKTGEETKKNGLFNNYPKIQNMFDEVFSANGKVLEYYQQLISTFDTINDTEYEIINESAKNSFLNQGITFATYNENPKGVERIFPFDLFPRIIHKSEWNTIEKGLLQRGHAINLFLHDLYHDKKILKDKIIPADLVFSSAHMLKEMNGFTPPGGSYCHISGTDLIRHSDGNYYILEDNIRCPSGVSYVLANREAMKRTLSHIFKQFDVSTIVEYPSALLKLLHSVRPAGVDEPVCVVLTPGMYNSAYYEHSALAQKMGVELVEGRDLFVDQDFVYMNTIEGPVKVDVIYRRIDDAFIDPLVFMPGSVLGVPGLMGAYRKGNVTLVNAPGTGVADDKAVYTFIPDVIKYYLGEDPILSNVPTYRCNIEKEAKYVLENLDKLVVKPVDQSGGYGIFIGTKETKENIEKQKKIIKKNPRGYIAQPIMNLSLHSTYIEGKKTFEPRHLDLRTFSLIGNKYEFVLKGGLSRVALKEGSLIVNSSQGGGSKDTWIVD</sequence>
<feature type="domain" description="Circularly permuted ATP-grasp type 2" evidence="1">
    <location>
        <begin position="90"/>
        <end position="468"/>
    </location>
</feature>
<dbReference type="InterPro" id="IPR016450">
    <property type="entry name" value="UCP005522"/>
</dbReference>
<dbReference type="SUPFAM" id="SSF56059">
    <property type="entry name" value="Glutathione synthetase ATP-binding domain-like"/>
    <property type="match status" value="1"/>
</dbReference>
<evidence type="ECO:0000313" key="2">
    <source>
        <dbReference type="EMBL" id="QGY43031.1"/>
    </source>
</evidence>
<dbReference type="Pfam" id="PF14403">
    <property type="entry name" value="CP_ATPgrasp_2"/>
    <property type="match status" value="1"/>
</dbReference>
<evidence type="ECO:0000259" key="1">
    <source>
        <dbReference type="Pfam" id="PF14403"/>
    </source>
</evidence>
<dbReference type="Gene3D" id="3.40.50.11290">
    <property type="match status" value="1"/>
</dbReference>
<gene>
    <name evidence="2" type="ORF">GM418_04965</name>
</gene>
<reference evidence="2 3" key="1">
    <citation type="submission" date="2019-11" db="EMBL/GenBank/DDBJ databases">
        <authorList>
            <person name="Zheng R.K."/>
            <person name="Sun C.M."/>
        </authorList>
    </citation>
    <scope>NUCLEOTIDE SEQUENCE [LARGE SCALE GENOMIC DNA]</scope>
    <source>
        <strain evidence="2 3">WC007</strain>
    </source>
</reference>
<evidence type="ECO:0000313" key="3">
    <source>
        <dbReference type="Proteomes" id="UP000428260"/>
    </source>
</evidence>
<organism evidence="2 3">
    <name type="scientific">Maribellus comscasis</name>
    <dbReference type="NCBI Taxonomy" id="2681766"/>
    <lineage>
        <taxon>Bacteria</taxon>
        <taxon>Pseudomonadati</taxon>
        <taxon>Bacteroidota</taxon>
        <taxon>Bacteroidia</taxon>
        <taxon>Marinilabiliales</taxon>
        <taxon>Prolixibacteraceae</taxon>
        <taxon>Maribellus</taxon>
    </lineage>
</organism>
<accession>A0A6I6JL25</accession>
<name>A0A6I6JL25_9BACT</name>
<proteinExistence type="predicted"/>
<dbReference type="RefSeq" id="WP_158863755.1">
    <property type="nucleotide sequence ID" value="NZ_CP046401.1"/>
</dbReference>